<sequence>MGRAEMYDLCCQYQGKRVRITDTDGRVHVGRITRVDRKTVWLEPDRGFGGYRLGFWGWGPRPGFGYGIAIGAIAGIALASLFFW</sequence>
<dbReference type="RefSeq" id="WP_107840580.1">
    <property type="nucleotide sequence ID" value="NZ_JARSFG010000007.1"/>
</dbReference>
<gene>
    <name evidence="2" type="ORF">P9B03_05460</name>
</gene>
<name>A0AAW9NRF9_9BACL</name>
<keyword evidence="1" id="KW-0812">Transmembrane</keyword>
<evidence type="ECO:0000256" key="1">
    <source>
        <dbReference type="SAM" id="Phobius"/>
    </source>
</evidence>
<dbReference type="AlphaFoldDB" id="A0AAW9NRF9"/>
<keyword evidence="1" id="KW-1133">Transmembrane helix</keyword>
<dbReference type="Proteomes" id="UP001344888">
    <property type="component" value="Unassembled WGS sequence"/>
</dbReference>
<accession>A0AAW9NRF9</accession>
<keyword evidence="3" id="KW-1185">Reference proteome</keyword>
<protein>
    <submittedName>
        <fullName evidence="2">Uncharacterized protein</fullName>
    </submittedName>
</protein>
<comment type="caution">
    <text evidence="2">The sequence shown here is derived from an EMBL/GenBank/DDBJ whole genome shotgun (WGS) entry which is preliminary data.</text>
</comment>
<proteinExistence type="predicted"/>
<evidence type="ECO:0000313" key="3">
    <source>
        <dbReference type="Proteomes" id="UP001344888"/>
    </source>
</evidence>
<keyword evidence="1" id="KW-0472">Membrane</keyword>
<dbReference type="EMBL" id="JARSFG010000007">
    <property type="protein sequence ID" value="MEC1177924.1"/>
    <property type="molecule type" value="Genomic_DNA"/>
</dbReference>
<feature type="transmembrane region" description="Helical" evidence="1">
    <location>
        <begin position="63"/>
        <end position="83"/>
    </location>
</feature>
<organism evidence="2 3">
    <name type="scientific">Metasolibacillus meyeri</name>
    <dbReference type="NCBI Taxonomy" id="1071052"/>
    <lineage>
        <taxon>Bacteria</taxon>
        <taxon>Bacillati</taxon>
        <taxon>Bacillota</taxon>
        <taxon>Bacilli</taxon>
        <taxon>Bacillales</taxon>
        <taxon>Caryophanaceae</taxon>
        <taxon>Metasolibacillus</taxon>
    </lineage>
</organism>
<reference evidence="2 3" key="1">
    <citation type="submission" date="2023-03" db="EMBL/GenBank/DDBJ databases">
        <title>Bacillus Genome Sequencing.</title>
        <authorList>
            <person name="Dunlap C."/>
        </authorList>
    </citation>
    <scope>NUCLEOTIDE SEQUENCE [LARGE SCALE GENOMIC DNA]</scope>
    <source>
        <strain evidence="2 3">B-59205</strain>
    </source>
</reference>
<evidence type="ECO:0000313" key="2">
    <source>
        <dbReference type="EMBL" id="MEC1177924.1"/>
    </source>
</evidence>